<accession>A0A9W7HFX8</accession>
<sequence length="162" mass="17996">MTNPSDATAATTKTVETRADKAKRASSRDVISSLQDKVTYLENNMKESTDRLDVVDDRLEELKSQEDHLKDDFQKLVDESVETLELQNGSRKAELTKLKDIVSVLKTELSIYKSAMTNGVVASPTWVIADVPKPRLFKGTRSAQKWRTFCGGSSSISKLPTS</sequence>
<dbReference type="AlphaFoldDB" id="A0A9W7HFX8"/>
<feature type="compositionally biased region" description="Polar residues" evidence="2">
    <location>
        <begin position="1"/>
        <end position="14"/>
    </location>
</feature>
<evidence type="ECO:0000313" key="4">
    <source>
        <dbReference type="Proteomes" id="UP001165190"/>
    </source>
</evidence>
<keyword evidence="4" id="KW-1185">Reference proteome</keyword>
<evidence type="ECO:0000313" key="3">
    <source>
        <dbReference type="EMBL" id="GMI76950.1"/>
    </source>
</evidence>
<gene>
    <name evidence="3" type="ORF">HRI_001364300</name>
</gene>
<dbReference type="OrthoDB" id="10255522at2759"/>
<reference evidence="3" key="1">
    <citation type="submission" date="2023-05" db="EMBL/GenBank/DDBJ databases">
        <title>Genome and transcriptome analyses reveal genes involved in the formation of fine ridges on petal epidermal cells in Hibiscus trionum.</title>
        <authorList>
            <person name="Koshimizu S."/>
            <person name="Masuda S."/>
            <person name="Ishii T."/>
            <person name="Shirasu K."/>
            <person name="Hoshino A."/>
            <person name="Arita M."/>
        </authorList>
    </citation>
    <scope>NUCLEOTIDE SEQUENCE</scope>
    <source>
        <strain evidence="3">Hamamatsu line</strain>
    </source>
</reference>
<name>A0A9W7HFX8_HIBTR</name>
<protein>
    <submittedName>
        <fullName evidence="3">Uncharacterized protein</fullName>
    </submittedName>
</protein>
<dbReference type="EMBL" id="BSYR01000013">
    <property type="protein sequence ID" value="GMI76950.1"/>
    <property type="molecule type" value="Genomic_DNA"/>
</dbReference>
<keyword evidence="1" id="KW-0175">Coiled coil</keyword>
<feature type="region of interest" description="Disordered" evidence="2">
    <location>
        <begin position="1"/>
        <end position="26"/>
    </location>
</feature>
<feature type="coiled-coil region" evidence="1">
    <location>
        <begin position="31"/>
        <end position="79"/>
    </location>
</feature>
<evidence type="ECO:0000256" key="1">
    <source>
        <dbReference type="SAM" id="Coils"/>
    </source>
</evidence>
<dbReference type="Proteomes" id="UP001165190">
    <property type="component" value="Unassembled WGS sequence"/>
</dbReference>
<organism evidence="3 4">
    <name type="scientific">Hibiscus trionum</name>
    <name type="common">Flower of an hour</name>
    <dbReference type="NCBI Taxonomy" id="183268"/>
    <lineage>
        <taxon>Eukaryota</taxon>
        <taxon>Viridiplantae</taxon>
        <taxon>Streptophyta</taxon>
        <taxon>Embryophyta</taxon>
        <taxon>Tracheophyta</taxon>
        <taxon>Spermatophyta</taxon>
        <taxon>Magnoliopsida</taxon>
        <taxon>eudicotyledons</taxon>
        <taxon>Gunneridae</taxon>
        <taxon>Pentapetalae</taxon>
        <taxon>rosids</taxon>
        <taxon>malvids</taxon>
        <taxon>Malvales</taxon>
        <taxon>Malvaceae</taxon>
        <taxon>Malvoideae</taxon>
        <taxon>Hibiscus</taxon>
    </lineage>
</organism>
<evidence type="ECO:0000256" key="2">
    <source>
        <dbReference type="SAM" id="MobiDB-lite"/>
    </source>
</evidence>
<feature type="compositionally biased region" description="Basic and acidic residues" evidence="2">
    <location>
        <begin position="15"/>
        <end position="26"/>
    </location>
</feature>
<comment type="caution">
    <text evidence="3">The sequence shown here is derived from an EMBL/GenBank/DDBJ whole genome shotgun (WGS) entry which is preliminary data.</text>
</comment>
<proteinExistence type="predicted"/>